<dbReference type="GO" id="GO:0007204">
    <property type="term" value="P:positive regulation of cytosolic calcium ion concentration"/>
    <property type="evidence" value="ECO:0007669"/>
    <property type="project" value="TreeGrafter"/>
</dbReference>
<dbReference type="AlphaFoldDB" id="A0AAJ7T1A6"/>
<evidence type="ECO:0000256" key="11">
    <source>
        <dbReference type="SAM" id="Phobius"/>
    </source>
</evidence>
<evidence type="ECO:0000256" key="4">
    <source>
        <dbReference type="ARBA" id="ARBA00023040"/>
    </source>
</evidence>
<keyword evidence="3 11" id="KW-1133">Transmembrane helix</keyword>
<feature type="transmembrane region" description="Helical" evidence="11">
    <location>
        <begin position="220"/>
        <end position="242"/>
    </location>
</feature>
<feature type="transmembrane region" description="Helical" evidence="11">
    <location>
        <begin position="47"/>
        <end position="70"/>
    </location>
</feature>
<proteinExistence type="predicted"/>
<dbReference type="GO" id="GO:0060326">
    <property type="term" value="P:cell chemotaxis"/>
    <property type="evidence" value="ECO:0007669"/>
    <property type="project" value="TreeGrafter"/>
</dbReference>
<dbReference type="GO" id="GO:0016493">
    <property type="term" value="F:C-C chemokine receptor activity"/>
    <property type="evidence" value="ECO:0007669"/>
    <property type="project" value="TreeGrafter"/>
</dbReference>
<organism evidence="13 14">
    <name type="scientific">Petromyzon marinus</name>
    <name type="common">Sea lamprey</name>
    <dbReference type="NCBI Taxonomy" id="7757"/>
    <lineage>
        <taxon>Eukaryota</taxon>
        <taxon>Metazoa</taxon>
        <taxon>Chordata</taxon>
        <taxon>Craniata</taxon>
        <taxon>Vertebrata</taxon>
        <taxon>Cyclostomata</taxon>
        <taxon>Hyperoartia</taxon>
        <taxon>Petromyzontiformes</taxon>
        <taxon>Petromyzontidae</taxon>
        <taxon>Petromyzon</taxon>
    </lineage>
</organism>
<evidence type="ECO:0000256" key="8">
    <source>
        <dbReference type="ARBA" id="ARBA00023180"/>
    </source>
</evidence>
<evidence type="ECO:0000256" key="5">
    <source>
        <dbReference type="ARBA" id="ARBA00023136"/>
    </source>
</evidence>
<name>A0AAJ7T1A6_PETMA</name>
<keyword evidence="9" id="KW-0807">Transducer</keyword>
<dbReference type="GO" id="GO:0009897">
    <property type="term" value="C:external side of plasma membrane"/>
    <property type="evidence" value="ECO:0007669"/>
    <property type="project" value="TreeGrafter"/>
</dbReference>
<keyword evidence="8" id="KW-0325">Glycoprotein</keyword>
<evidence type="ECO:0000256" key="2">
    <source>
        <dbReference type="ARBA" id="ARBA00022692"/>
    </source>
</evidence>
<dbReference type="Gene3D" id="1.20.1070.10">
    <property type="entry name" value="Rhodopsin 7-helix transmembrane proteins"/>
    <property type="match status" value="1"/>
</dbReference>
<gene>
    <name evidence="14" type="primary">RXFP3</name>
</gene>
<feature type="transmembrane region" description="Helical" evidence="11">
    <location>
        <begin position="263"/>
        <end position="286"/>
    </location>
</feature>
<feature type="region of interest" description="Disordered" evidence="10">
    <location>
        <begin position="386"/>
        <end position="414"/>
    </location>
</feature>
<dbReference type="GO" id="GO:0019722">
    <property type="term" value="P:calcium-mediated signaling"/>
    <property type="evidence" value="ECO:0007669"/>
    <property type="project" value="TreeGrafter"/>
</dbReference>
<dbReference type="KEGG" id="pmrn:116941976"/>
<dbReference type="PANTHER" id="PTHR10489:SF951">
    <property type="entry name" value="RELAXIN FAMILY PEPTIDE_INSL5 RECEPTOR 4"/>
    <property type="match status" value="1"/>
</dbReference>
<comment type="subcellular location">
    <subcellularLocation>
        <location evidence="1">Membrane</location>
        <topology evidence="1">Multi-pass membrane protein</topology>
    </subcellularLocation>
</comment>
<reference evidence="14" key="1">
    <citation type="submission" date="2025-08" db="UniProtKB">
        <authorList>
            <consortium name="RefSeq"/>
        </authorList>
    </citation>
    <scope>IDENTIFICATION</scope>
    <source>
        <tissue evidence="14">Sperm</tissue>
    </source>
</reference>
<sequence length="414" mass="46353">MEPVSFTGVKTSAGANVSKYNVNFTAPRYVTLYDIDVPADGSAGLRIIISIVYSLVCALGLVGNFLVIFLMRSKQRWQKSAINTLVFGLAVTDFQFVLTLPFWAVEVALDMTWPFGLVMCKLILSLTVMNMYASVFFLTVICITRYWSIASALKARRRPAACTAMWLNLVIWLAAGLATLPHAIYSTTAVVSSEELCLVRFHGPVSSAQFWLGLYHLQKIVLGFALPLLIISVCYLLLLRYLKVHTLNNNNNPKKRSRVTKSVTVIVLSFFVCWLPNQAITLWGVLVKFNRVPFSSAFYAAQTYVFPASVCLAHTNSCLNPIIYCLMRTEFREVLNEMFWRISPAALTRNCQIGPFLHTGARTRERCEARVANDVVAIPLQPLDSSEQARNRGSNPCHRRDDTLPSTTAVQRLC</sequence>
<keyword evidence="13" id="KW-1185">Reference proteome</keyword>
<dbReference type="PRINTS" id="PR00241">
    <property type="entry name" value="ANGIOTENSINR"/>
</dbReference>
<feature type="domain" description="G-protein coupled receptors family 1 profile" evidence="12">
    <location>
        <begin position="63"/>
        <end position="324"/>
    </location>
</feature>
<keyword evidence="7 14" id="KW-0675">Receptor</keyword>
<keyword evidence="4" id="KW-0297">G-protein coupled receptor</keyword>
<keyword evidence="2 11" id="KW-0812">Transmembrane</keyword>
<feature type="transmembrane region" description="Helical" evidence="11">
    <location>
        <begin position="165"/>
        <end position="185"/>
    </location>
</feature>
<dbReference type="SUPFAM" id="SSF81321">
    <property type="entry name" value="Family A G protein-coupled receptor-like"/>
    <property type="match status" value="1"/>
</dbReference>
<evidence type="ECO:0000313" key="14">
    <source>
        <dbReference type="RefSeq" id="XP_032809304.1"/>
    </source>
</evidence>
<evidence type="ECO:0000256" key="7">
    <source>
        <dbReference type="ARBA" id="ARBA00023170"/>
    </source>
</evidence>
<dbReference type="InterPro" id="IPR000276">
    <property type="entry name" value="GPCR_Rhodpsn"/>
</dbReference>
<protein>
    <submittedName>
        <fullName evidence="14">Relaxin-3 receptor 1</fullName>
    </submittedName>
</protein>
<evidence type="ECO:0000256" key="9">
    <source>
        <dbReference type="ARBA" id="ARBA00023224"/>
    </source>
</evidence>
<dbReference type="PANTHER" id="PTHR10489">
    <property type="entry name" value="CELL ADHESION MOLECULE"/>
    <property type="match status" value="1"/>
</dbReference>
<evidence type="ECO:0000259" key="12">
    <source>
        <dbReference type="PROSITE" id="PS50262"/>
    </source>
</evidence>
<evidence type="ECO:0000256" key="6">
    <source>
        <dbReference type="ARBA" id="ARBA00023157"/>
    </source>
</evidence>
<feature type="transmembrane region" description="Helical" evidence="11">
    <location>
        <begin position="123"/>
        <end position="144"/>
    </location>
</feature>
<dbReference type="PROSITE" id="PS50262">
    <property type="entry name" value="G_PROTEIN_RECEP_F1_2"/>
    <property type="match status" value="1"/>
</dbReference>
<accession>A0AAJ7T1A6</accession>
<evidence type="ECO:0000256" key="10">
    <source>
        <dbReference type="SAM" id="MobiDB-lite"/>
    </source>
</evidence>
<dbReference type="Proteomes" id="UP001318040">
    <property type="component" value="Chromosome 13"/>
</dbReference>
<dbReference type="Pfam" id="PF00001">
    <property type="entry name" value="7tm_1"/>
    <property type="match status" value="1"/>
</dbReference>
<evidence type="ECO:0000313" key="13">
    <source>
        <dbReference type="Proteomes" id="UP001318040"/>
    </source>
</evidence>
<dbReference type="InterPro" id="IPR017452">
    <property type="entry name" value="GPCR_Rhodpsn_7TM"/>
</dbReference>
<dbReference type="PRINTS" id="PR00237">
    <property type="entry name" value="GPCRRHODOPSN"/>
</dbReference>
<dbReference type="InterPro" id="IPR000248">
    <property type="entry name" value="ATII_rcpt"/>
</dbReference>
<feature type="compositionally biased region" description="Polar residues" evidence="10">
    <location>
        <begin position="404"/>
        <end position="414"/>
    </location>
</feature>
<evidence type="ECO:0000256" key="1">
    <source>
        <dbReference type="ARBA" id="ARBA00004141"/>
    </source>
</evidence>
<evidence type="ECO:0000256" key="3">
    <source>
        <dbReference type="ARBA" id="ARBA00022989"/>
    </source>
</evidence>
<feature type="transmembrane region" description="Helical" evidence="11">
    <location>
        <begin position="82"/>
        <end position="103"/>
    </location>
</feature>
<dbReference type="GO" id="GO:0019957">
    <property type="term" value="F:C-C chemokine binding"/>
    <property type="evidence" value="ECO:0007669"/>
    <property type="project" value="TreeGrafter"/>
</dbReference>
<dbReference type="InterPro" id="IPR050119">
    <property type="entry name" value="CCR1-9-like"/>
</dbReference>
<keyword evidence="5 11" id="KW-0472">Membrane</keyword>
<keyword evidence="6" id="KW-1015">Disulfide bond</keyword>
<dbReference type="RefSeq" id="XP_032809304.1">
    <property type="nucleotide sequence ID" value="XM_032953413.1"/>
</dbReference>
<dbReference type="GO" id="GO:0006955">
    <property type="term" value="P:immune response"/>
    <property type="evidence" value="ECO:0007669"/>
    <property type="project" value="TreeGrafter"/>
</dbReference>